<protein>
    <submittedName>
        <fullName evidence="1">Uncharacterized protein</fullName>
    </submittedName>
</protein>
<organism evidence="1 2">
    <name type="scientific">Eumeta variegata</name>
    <name type="common">Bagworm moth</name>
    <name type="synonym">Eumeta japonica</name>
    <dbReference type="NCBI Taxonomy" id="151549"/>
    <lineage>
        <taxon>Eukaryota</taxon>
        <taxon>Metazoa</taxon>
        <taxon>Ecdysozoa</taxon>
        <taxon>Arthropoda</taxon>
        <taxon>Hexapoda</taxon>
        <taxon>Insecta</taxon>
        <taxon>Pterygota</taxon>
        <taxon>Neoptera</taxon>
        <taxon>Endopterygota</taxon>
        <taxon>Lepidoptera</taxon>
        <taxon>Glossata</taxon>
        <taxon>Ditrysia</taxon>
        <taxon>Tineoidea</taxon>
        <taxon>Psychidae</taxon>
        <taxon>Oiketicinae</taxon>
        <taxon>Eumeta</taxon>
    </lineage>
</organism>
<sequence>MMSYHYQKSLDGKLICPLDKWLKMVFFTSLTGPRAGNDIAIRDYQKKLRRIGKQNMTPNSKDLFQNNSKKNVEEFSERSWLWNVGLGVRVLSILRLEPNVEHVGIWLIVCGITKYTRGLARQFCNLFE</sequence>
<dbReference type="Proteomes" id="UP000299102">
    <property type="component" value="Unassembled WGS sequence"/>
</dbReference>
<accession>A0A4C1YZR6</accession>
<dbReference type="AlphaFoldDB" id="A0A4C1YZR6"/>
<dbReference type="EMBL" id="BGZK01001479">
    <property type="protein sequence ID" value="GBP80750.1"/>
    <property type="molecule type" value="Genomic_DNA"/>
</dbReference>
<reference evidence="1 2" key="1">
    <citation type="journal article" date="2019" name="Commun. Biol.">
        <title>The bagworm genome reveals a unique fibroin gene that provides high tensile strength.</title>
        <authorList>
            <person name="Kono N."/>
            <person name="Nakamura H."/>
            <person name="Ohtoshi R."/>
            <person name="Tomita M."/>
            <person name="Numata K."/>
            <person name="Arakawa K."/>
        </authorList>
    </citation>
    <scope>NUCLEOTIDE SEQUENCE [LARGE SCALE GENOMIC DNA]</scope>
</reference>
<keyword evidence="2" id="KW-1185">Reference proteome</keyword>
<dbReference type="OrthoDB" id="6375801at2759"/>
<evidence type="ECO:0000313" key="2">
    <source>
        <dbReference type="Proteomes" id="UP000299102"/>
    </source>
</evidence>
<gene>
    <name evidence="1" type="ORF">EVAR_89327_1</name>
</gene>
<evidence type="ECO:0000313" key="1">
    <source>
        <dbReference type="EMBL" id="GBP80750.1"/>
    </source>
</evidence>
<comment type="caution">
    <text evidence="1">The sequence shown here is derived from an EMBL/GenBank/DDBJ whole genome shotgun (WGS) entry which is preliminary data.</text>
</comment>
<proteinExistence type="predicted"/>
<name>A0A4C1YZR6_EUMVA</name>